<sequence length="167" mass="17724">MTKAATTKATIISSSTKPVTAAPTLASTANPSATVQIEFTSRETFVSDLLNQSSEAFQARSKLTKEQIEPVFRRAFGSFISLIIQSFRQGSVVTVADMTFNPSESLPSNGQILSTLTDAIGNSEISFDIDPDSIKVSSAAPSGVSRMTSVLTATSLAMVSLLLSYCW</sequence>
<name>A0A9Q1G3U7_SYNKA</name>
<feature type="domain" description="SEA" evidence="1">
    <location>
        <begin position="31"/>
        <end position="141"/>
    </location>
</feature>
<dbReference type="PROSITE" id="PS50024">
    <property type="entry name" value="SEA"/>
    <property type="match status" value="1"/>
</dbReference>
<dbReference type="Gene3D" id="3.30.70.960">
    <property type="entry name" value="SEA domain"/>
    <property type="match status" value="1"/>
</dbReference>
<organism evidence="2 3">
    <name type="scientific">Synaphobranchus kaupii</name>
    <name type="common">Kaup's arrowtooth eel</name>
    <dbReference type="NCBI Taxonomy" id="118154"/>
    <lineage>
        <taxon>Eukaryota</taxon>
        <taxon>Metazoa</taxon>
        <taxon>Chordata</taxon>
        <taxon>Craniata</taxon>
        <taxon>Vertebrata</taxon>
        <taxon>Euteleostomi</taxon>
        <taxon>Actinopterygii</taxon>
        <taxon>Neopterygii</taxon>
        <taxon>Teleostei</taxon>
        <taxon>Anguilliformes</taxon>
        <taxon>Synaphobranchidae</taxon>
        <taxon>Synaphobranchus</taxon>
    </lineage>
</organism>
<dbReference type="Pfam" id="PF01390">
    <property type="entry name" value="SEA"/>
    <property type="match status" value="1"/>
</dbReference>
<reference evidence="2" key="1">
    <citation type="journal article" date="2023" name="Science">
        <title>Genome structures resolve the early diversification of teleost fishes.</title>
        <authorList>
            <person name="Parey E."/>
            <person name="Louis A."/>
            <person name="Montfort J."/>
            <person name="Bouchez O."/>
            <person name="Roques C."/>
            <person name="Iampietro C."/>
            <person name="Lluch J."/>
            <person name="Castinel A."/>
            <person name="Donnadieu C."/>
            <person name="Desvignes T."/>
            <person name="Floi Bucao C."/>
            <person name="Jouanno E."/>
            <person name="Wen M."/>
            <person name="Mejri S."/>
            <person name="Dirks R."/>
            <person name="Jansen H."/>
            <person name="Henkel C."/>
            <person name="Chen W.J."/>
            <person name="Zahm M."/>
            <person name="Cabau C."/>
            <person name="Klopp C."/>
            <person name="Thompson A.W."/>
            <person name="Robinson-Rechavi M."/>
            <person name="Braasch I."/>
            <person name="Lecointre G."/>
            <person name="Bobe J."/>
            <person name="Postlethwait J.H."/>
            <person name="Berthelot C."/>
            <person name="Roest Crollius H."/>
            <person name="Guiguen Y."/>
        </authorList>
    </citation>
    <scope>NUCLEOTIDE SEQUENCE</scope>
    <source>
        <strain evidence="2">WJC10195</strain>
    </source>
</reference>
<gene>
    <name evidence="2" type="ORF">SKAU_G00055420</name>
</gene>
<comment type="caution">
    <text evidence="2">The sequence shown here is derived from an EMBL/GenBank/DDBJ whole genome shotgun (WGS) entry which is preliminary data.</text>
</comment>
<protein>
    <recommendedName>
        <fullName evidence="1">SEA domain-containing protein</fullName>
    </recommendedName>
</protein>
<proteinExistence type="predicted"/>
<evidence type="ECO:0000259" key="1">
    <source>
        <dbReference type="PROSITE" id="PS50024"/>
    </source>
</evidence>
<dbReference type="InterPro" id="IPR000082">
    <property type="entry name" value="SEA_dom"/>
</dbReference>
<evidence type="ECO:0000313" key="2">
    <source>
        <dbReference type="EMBL" id="KAJ8374962.1"/>
    </source>
</evidence>
<dbReference type="OrthoDB" id="8965174at2759"/>
<evidence type="ECO:0000313" key="3">
    <source>
        <dbReference type="Proteomes" id="UP001152622"/>
    </source>
</evidence>
<dbReference type="EMBL" id="JAINUF010000002">
    <property type="protein sequence ID" value="KAJ8374962.1"/>
    <property type="molecule type" value="Genomic_DNA"/>
</dbReference>
<dbReference type="AlphaFoldDB" id="A0A9Q1G3U7"/>
<accession>A0A9Q1G3U7</accession>
<dbReference type="Proteomes" id="UP001152622">
    <property type="component" value="Chromosome 2"/>
</dbReference>
<dbReference type="SUPFAM" id="SSF82671">
    <property type="entry name" value="SEA domain"/>
    <property type="match status" value="1"/>
</dbReference>
<keyword evidence="3" id="KW-1185">Reference proteome</keyword>
<dbReference type="InterPro" id="IPR036364">
    <property type="entry name" value="SEA_dom_sf"/>
</dbReference>